<gene>
    <name evidence="1" type="ORF">S12H4_46540</name>
</gene>
<proteinExistence type="predicted"/>
<evidence type="ECO:0000313" key="1">
    <source>
        <dbReference type="EMBL" id="GAJ03801.1"/>
    </source>
</evidence>
<accession>X1UV91</accession>
<reference evidence="1" key="1">
    <citation type="journal article" date="2014" name="Front. Microbiol.">
        <title>High frequency of phylogenetically diverse reductive dehalogenase-homologous genes in deep subseafloor sedimentary metagenomes.</title>
        <authorList>
            <person name="Kawai M."/>
            <person name="Futagami T."/>
            <person name="Toyoda A."/>
            <person name="Takaki Y."/>
            <person name="Nishi S."/>
            <person name="Hori S."/>
            <person name="Arai W."/>
            <person name="Tsubouchi T."/>
            <person name="Morono Y."/>
            <person name="Uchiyama I."/>
            <person name="Ito T."/>
            <person name="Fujiyama A."/>
            <person name="Inagaki F."/>
            <person name="Takami H."/>
        </authorList>
    </citation>
    <scope>NUCLEOTIDE SEQUENCE</scope>
    <source>
        <strain evidence="1">Expedition CK06-06</strain>
    </source>
</reference>
<comment type="caution">
    <text evidence="1">The sequence shown here is derived from an EMBL/GenBank/DDBJ whole genome shotgun (WGS) entry which is preliminary data.</text>
</comment>
<dbReference type="AlphaFoldDB" id="X1UV91"/>
<organism evidence="1">
    <name type="scientific">marine sediment metagenome</name>
    <dbReference type="NCBI Taxonomy" id="412755"/>
    <lineage>
        <taxon>unclassified sequences</taxon>
        <taxon>metagenomes</taxon>
        <taxon>ecological metagenomes</taxon>
    </lineage>
</organism>
<dbReference type="EMBL" id="BARW01028885">
    <property type="protein sequence ID" value="GAJ03801.1"/>
    <property type="molecule type" value="Genomic_DNA"/>
</dbReference>
<sequence length="69" mass="7662">METPFELNDTKGKFLSQGQMGMIRAALTSILSNAERVQESPGITPEQKGWLELIKKDTCGILRILRLAS</sequence>
<protein>
    <submittedName>
        <fullName evidence="1">Uncharacterized protein</fullName>
    </submittedName>
</protein>
<name>X1UV91_9ZZZZ</name>